<protein>
    <submittedName>
        <fullName evidence="2">Uncharacterized protein</fullName>
    </submittedName>
</protein>
<name>A0A0J8QTB3_COCIT</name>
<dbReference type="Proteomes" id="UP000054559">
    <property type="component" value="Unassembled WGS sequence"/>
</dbReference>
<gene>
    <name evidence="2" type="ORF">CISG_05352</name>
</gene>
<organism evidence="2 3">
    <name type="scientific">Coccidioides immitis RMSCC 3703</name>
    <dbReference type="NCBI Taxonomy" id="454286"/>
    <lineage>
        <taxon>Eukaryota</taxon>
        <taxon>Fungi</taxon>
        <taxon>Dikarya</taxon>
        <taxon>Ascomycota</taxon>
        <taxon>Pezizomycotina</taxon>
        <taxon>Eurotiomycetes</taxon>
        <taxon>Eurotiomycetidae</taxon>
        <taxon>Onygenales</taxon>
        <taxon>Onygenaceae</taxon>
        <taxon>Coccidioides</taxon>
    </lineage>
</organism>
<feature type="region of interest" description="Disordered" evidence="1">
    <location>
        <begin position="81"/>
        <end position="136"/>
    </location>
</feature>
<dbReference type="EMBL" id="DS268145">
    <property type="protein sequence ID" value="KMU76094.1"/>
    <property type="molecule type" value="Genomic_DNA"/>
</dbReference>
<dbReference type="AlphaFoldDB" id="A0A0J8QTB3"/>
<proteinExistence type="predicted"/>
<evidence type="ECO:0000313" key="3">
    <source>
        <dbReference type="Proteomes" id="UP000054559"/>
    </source>
</evidence>
<feature type="compositionally biased region" description="Basic and acidic residues" evidence="1">
    <location>
        <begin position="127"/>
        <end position="136"/>
    </location>
</feature>
<evidence type="ECO:0000256" key="1">
    <source>
        <dbReference type="SAM" id="MobiDB-lite"/>
    </source>
</evidence>
<accession>A0A0J8QTB3</accession>
<sequence>MSALLITLPYRYLKYTFRLMREWGLLSAKLARGSGGRTRTAVRDEKGLSRRSRGPLGWEEFVVEENENITVSRIWKGIGTAASAGKGPRSAEPGRPNGKIGHDQSAAGKIQGFSGPRLPHLVSAEPAGEREEERAG</sequence>
<reference evidence="3" key="1">
    <citation type="journal article" date="2010" name="Genome Res.">
        <title>Population genomic sequencing of Coccidioides fungi reveals recent hybridization and transposon control.</title>
        <authorList>
            <person name="Neafsey D.E."/>
            <person name="Barker B.M."/>
            <person name="Sharpton T.J."/>
            <person name="Stajich J.E."/>
            <person name="Park D.J."/>
            <person name="Whiston E."/>
            <person name="Hung C.-Y."/>
            <person name="McMahan C."/>
            <person name="White J."/>
            <person name="Sykes S."/>
            <person name="Heiman D."/>
            <person name="Young S."/>
            <person name="Zeng Q."/>
            <person name="Abouelleil A."/>
            <person name="Aftuck L."/>
            <person name="Bessette D."/>
            <person name="Brown A."/>
            <person name="FitzGerald M."/>
            <person name="Lui A."/>
            <person name="Macdonald J.P."/>
            <person name="Priest M."/>
            <person name="Orbach M.J."/>
            <person name="Galgiani J.N."/>
            <person name="Kirkland T.N."/>
            <person name="Cole G.T."/>
            <person name="Birren B.W."/>
            <person name="Henn M.R."/>
            <person name="Taylor J.W."/>
            <person name="Rounsley S.D."/>
        </authorList>
    </citation>
    <scope>NUCLEOTIDE SEQUENCE [LARGE SCALE GENOMIC DNA]</scope>
    <source>
        <strain evidence="3">RMSCC 3703</strain>
    </source>
</reference>
<evidence type="ECO:0000313" key="2">
    <source>
        <dbReference type="EMBL" id="KMU76094.1"/>
    </source>
</evidence>